<evidence type="ECO:0000313" key="1">
    <source>
        <dbReference type="EMBL" id="MDV3103164.1"/>
    </source>
</evidence>
<dbReference type="EMBL" id="JAVDZE010000001">
    <property type="protein sequence ID" value="MDV3103164.1"/>
    <property type="molecule type" value="Genomic_DNA"/>
</dbReference>
<protein>
    <submittedName>
        <fullName evidence="1">Uncharacterized protein</fullName>
    </submittedName>
</protein>
<name>A0AAE4SXZ3_9EURY</name>
<accession>A0AAE4SXZ3</accession>
<dbReference type="AlphaFoldDB" id="A0AAE4SXZ3"/>
<sequence>MTGAKDAKIKRAWKIVREASMYSPSGNFWEEVKKAGLNEGEIKNALVLLEEAGEIRIRRGQDGRKLYVLTLRDIRRNPVKLDKWLAKR</sequence>
<comment type="caution">
    <text evidence="1">The sequence shown here is derived from an EMBL/GenBank/DDBJ whole genome shotgun (WGS) entry which is preliminary data.</text>
</comment>
<proteinExistence type="predicted"/>
<reference evidence="1 2" key="1">
    <citation type="submission" date="2023-08" db="EMBL/GenBank/DDBJ databases">
        <title>Draft genome sequence of Thermococcus waiotapuensis WT1T, a thermophilic sulphur-dependent archaeon from order Thermococcales.</title>
        <authorList>
            <person name="Manners S.H."/>
            <person name="Carere C.R."/>
            <person name="Dhami M.K."/>
            <person name="Dobson R.C.J."/>
            <person name="Stott M.B."/>
        </authorList>
    </citation>
    <scope>NUCLEOTIDE SEQUENCE [LARGE SCALE GENOMIC DNA]</scope>
    <source>
        <strain evidence="1 2">WT1</strain>
    </source>
</reference>
<gene>
    <name evidence="1" type="ORF">RBI02_01190</name>
</gene>
<dbReference type="Proteomes" id="UP001245683">
    <property type="component" value="Unassembled WGS sequence"/>
</dbReference>
<dbReference type="RefSeq" id="WP_315339598.1">
    <property type="nucleotide sequence ID" value="NZ_JAVDZE010000001.1"/>
</dbReference>
<organism evidence="1 2">
    <name type="scientific">Thermococcus waiotapuensis</name>
    <dbReference type="NCBI Taxonomy" id="90909"/>
    <lineage>
        <taxon>Archaea</taxon>
        <taxon>Methanobacteriati</taxon>
        <taxon>Methanobacteriota</taxon>
        <taxon>Thermococci</taxon>
        <taxon>Thermococcales</taxon>
        <taxon>Thermococcaceae</taxon>
        <taxon>Thermococcus</taxon>
    </lineage>
</organism>
<evidence type="ECO:0000313" key="2">
    <source>
        <dbReference type="Proteomes" id="UP001245683"/>
    </source>
</evidence>
<keyword evidence="2" id="KW-1185">Reference proteome</keyword>